<dbReference type="EMBL" id="OU015568">
    <property type="protein sequence ID" value="CAG5091518.1"/>
    <property type="molecule type" value="Genomic_DNA"/>
</dbReference>
<evidence type="ECO:0000313" key="3">
    <source>
        <dbReference type="EMBL" id="CAG5091518.1"/>
    </source>
</evidence>
<keyword evidence="1" id="KW-0175">Coiled coil</keyword>
<evidence type="ECO:0000256" key="1">
    <source>
        <dbReference type="SAM" id="Coils"/>
    </source>
</evidence>
<protein>
    <submittedName>
        <fullName evidence="3">Oidioi.mRNA.OKI2018_I69.PAR.g13094.t1.cds</fullName>
    </submittedName>
</protein>
<reference evidence="3 4" key="1">
    <citation type="submission" date="2021-04" db="EMBL/GenBank/DDBJ databases">
        <authorList>
            <person name="Bliznina A."/>
        </authorList>
    </citation>
    <scope>NUCLEOTIDE SEQUENCE [LARGE SCALE GENOMIC DNA]</scope>
</reference>
<evidence type="ECO:0000313" key="4">
    <source>
        <dbReference type="Proteomes" id="UP001158576"/>
    </source>
</evidence>
<feature type="region of interest" description="Disordered" evidence="2">
    <location>
        <begin position="366"/>
        <end position="400"/>
    </location>
</feature>
<evidence type="ECO:0000256" key="2">
    <source>
        <dbReference type="SAM" id="MobiDB-lite"/>
    </source>
</evidence>
<keyword evidence="4" id="KW-1185">Reference proteome</keyword>
<name>A0ABN7S6M1_OIKDI</name>
<organism evidence="3 4">
    <name type="scientific">Oikopleura dioica</name>
    <name type="common">Tunicate</name>
    <dbReference type="NCBI Taxonomy" id="34765"/>
    <lineage>
        <taxon>Eukaryota</taxon>
        <taxon>Metazoa</taxon>
        <taxon>Chordata</taxon>
        <taxon>Tunicata</taxon>
        <taxon>Appendicularia</taxon>
        <taxon>Copelata</taxon>
        <taxon>Oikopleuridae</taxon>
        <taxon>Oikopleura</taxon>
    </lineage>
</organism>
<proteinExistence type="predicted"/>
<gene>
    <name evidence="3" type="ORF">OKIOD_LOCUS4652</name>
</gene>
<dbReference type="Proteomes" id="UP001158576">
    <property type="component" value="Chromosome PAR"/>
</dbReference>
<accession>A0ABN7S6M1</accession>
<feature type="coiled-coil region" evidence="1">
    <location>
        <begin position="92"/>
        <end position="126"/>
    </location>
</feature>
<feature type="compositionally biased region" description="Basic residues" evidence="2">
    <location>
        <begin position="371"/>
        <end position="384"/>
    </location>
</feature>
<sequence>MYSVLKNAQQEVLAYKGMGLKYSQEHKEMIACIWFNIWLPVFQSEAMMPVEISTDFQKDRRLPKKAKEALQVSCFPLLKCISQGKTAEPKAIKRKEEAKQRKSSKCDQKEQKASQALNLLNTLRNRSTITAKPKREKMPKAEFIKCHDDHSGTSFQIKLLSFPDHQIFEFSCGCCFTIDEFINISPCLYRKEHAPGFLYFHQIRLAFIKCYNARFLKKNDSLWANDPVFEKTPHFCCKKDPWLIIRLVGIIKASRMERIGWIFGHIEEDLTCIARSKEKEATKKRIKNGSSILQSLSNMDKIWEACDEAEFVWYPIFNSTVQIPTQEREAKGKERKLPKELKNALQIQPVAEKPLSEKELVDLFNQSSEKLKKRKAKETKKPNKGKAPNAIRKTKKPTKL</sequence>